<name>A0A935T8Q4_9PROT</name>
<dbReference type="PANTHER" id="PTHR30085:SF2">
    <property type="entry name" value="GLUTAMATE_ASPARTATE IMPORT SOLUTE-BINDING PROTEIN"/>
    <property type="match status" value="1"/>
</dbReference>
<sequence length="287" mass="30358">MIKTLLAALIVTTTLMGGTATAQTGSRTLGKIKSAKVINVAYSHDSLPFSFAGPNNEPAGYSIDLCKRVIAQIARAVGDPNLKVNWIAGSVNDRLQMVAKGRADLECANTTQTQSRLANVDFSNLIFIDGGGLLVKAGSPVNQFTDLAGKRVAVLKGTTTETRLNDMLRLRQIGATVVTVADANAGLVMLEAGNVDAYAGDKVKLVGLAVQAKEPATLALVAEDLSIEPYAMALPRNDSAFRLEVNKALTQVYMGGDIEQIFAQWLGKLGRPTGLLAAMFLLNSIPN</sequence>
<evidence type="ECO:0000256" key="4">
    <source>
        <dbReference type="SAM" id="SignalP"/>
    </source>
</evidence>
<feature type="chain" id="PRO_5037482348" evidence="4">
    <location>
        <begin position="23"/>
        <end position="287"/>
    </location>
</feature>
<keyword evidence="2" id="KW-0813">Transport</keyword>
<dbReference type="EMBL" id="JADJOT010000002">
    <property type="protein sequence ID" value="MBK7952922.1"/>
    <property type="molecule type" value="Genomic_DNA"/>
</dbReference>
<dbReference type="Proteomes" id="UP000706151">
    <property type="component" value="Unassembled WGS sequence"/>
</dbReference>
<dbReference type="SUPFAM" id="SSF53850">
    <property type="entry name" value="Periplasmic binding protein-like II"/>
    <property type="match status" value="1"/>
</dbReference>
<evidence type="ECO:0000256" key="1">
    <source>
        <dbReference type="ARBA" id="ARBA00010333"/>
    </source>
</evidence>
<dbReference type="GO" id="GO:0030288">
    <property type="term" value="C:outer membrane-bounded periplasmic space"/>
    <property type="evidence" value="ECO:0007669"/>
    <property type="project" value="TreeGrafter"/>
</dbReference>
<dbReference type="PANTHER" id="PTHR30085">
    <property type="entry name" value="AMINO ACID ABC TRANSPORTER PERMEASE"/>
    <property type="match status" value="1"/>
</dbReference>
<dbReference type="GO" id="GO:0006865">
    <property type="term" value="P:amino acid transport"/>
    <property type="evidence" value="ECO:0007669"/>
    <property type="project" value="TreeGrafter"/>
</dbReference>
<accession>A0A935T8Q4</accession>
<dbReference type="Gene3D" id="3.40.190.10">
    <property type="entry name" value="Periplasmic binding protein-like II"/>
    <property type="match status" value="2"/>
</dbReference>
<keyword evidence="3 4" id="KW-0732">Signal</keyword>
<dbReference type="InterPro" id="IPR051455">
    <property type="entry name" value="Bact_solute-bind_prot3"/>
</dbReference>
<evidence type="ECO:0000256" key="2">
    <source>
        <dbReference type="ARBA" id="ARBA00022448"/>
    </source>
</evidence>
<gene>
    <name evidence="6" type="ORF">IPK02_02540</name>
</gene>
<evidence type="ECO:0000259" key="5">
    <source>
        <dbReference type="SMART" id="SM00062"/>
    </source>
</evidence>
<dbReference type="AlphaFoldDB" id="A0A935T8Q4"/>
<dbReference type="GO" id="GO:0005576">
    <property type="term" value="C:extracellular region"/>
    <property type="evidence" value="ECO:0007669"/>
    <property type="project" value="TreeGrafter"/>
</dbReference>
<proteinExistence type="inferred from homology"/>
<feature type="signal peptide" evidence="4">
    <location>
        <begin position="1"/>
        <end position="22"/>
    </location>
</feature>
<dbReference type="SMART" id="SM00062">
    <property type="entry name" value="PBPb"/>
    <property type="match status" value="1"/>
</dbReference>
<feature type="domain" description="Solute-binding protein family 3/N-terminal" evidence="5">
    <location>
        <begin position="37"/>
        <end position="269"/>
    </location>
</feature>
<comment type="caution">
    <text evidence="6">The sequence shown here is derived from an EMBL/GenBank/DDBJ whole genome shotgun (WGS) entry which is preliminary data.</text>
</comment>
<dbReference type="CDD" id="cd13688">
    <property type="entry name" value="PBP2_GltI_DEBP"/>
    <property type="match status" value="1"/>
</dbReference>
<evidence type="ECO:0000313" key="7">
    <source>
        <dbReference type="Proteomes" id="UP000706151"/>
    </source>
</evidence>
<dbReference type="Pfam" id="PF00497">
    <property type="entry name" value="SBP_bac_3"/>
    <property type="match status" value="1"/>
</dbReference>
<reference evidence="6 7" key="1">
    <citation type="submission" date="2020-10" db="EMBL/GenBank/DDBJ databases">
        <title>Connecting structure to function with the recovery of over 1000 high-quality activated sludge metagenome-assembled genomes encoding full-length rRNA genes using long-read sequencing.</title>
        <authorList>
            <person name="Singleton C.M."/>
            <person name="Petriglieri F."/>
            <person name="Kristensen J.M."/>
            <person name="Kirkegaard R.H."/>
            <person name="Michaelsen T.Y."/>
            <person name="Andersen M.H."/>
            <person name="Karst S.M."/>
            <person name="Dueholm M.S."/>
            <person name="Nielsen P.H."/>
            <person name="Albertsen M."/>
        </authorList>
    </citation>
    <scope>NUCLEOTIDE SEQUENCE [LARGE SCALE GENOMIC DNA]</scope>
    <source>
        <strain evidence="6">Fred_18-Q3-R57-64_BAT3C.720</strain>
    </source>
</reference>
<dbReference type="InterPro" id="IPR001638">
    <property type="entry name" value="Solute-binding_3/MltF_N"/>
</dbReference>
<evidence type="ECO:0000313" key="6">
    <source>
        <dbReference type="EMBL" id="MBK7952922.1"/>
    </source>
</evidence>
<protein>
    <submittedName>
        <fullName evidence="6">Amino acid ABC transporter substrate-binding protein</fullName>
    </submittedName>
</protein>
<comment type="similarity">
    <text evidence="1">Belongs to the bacterial solute-binding protein 3 family.</text>
</comment>
<organism evidence="6 7">
    <name type="scientific">Candidatus Accumulibacter affinis</name>
    <dbReference type="NCBI Taxonomy" id="2954384"/>
    <lineage>
        <taxon>Bacteria</taxon>
        <taxon>Pseudomonadati</taxon>
        <taxon>Pseudomonadota</taxon>
        <taxon>Betaproteobacteria</taxon>
        <taxon>Candidatus Accumulibacter</taxon>
    </lineage>
</organism>
<evidence type="ECO:0000256" key="3">
    <source>
        <dbReference type="ARBA" id="ARBA00022729"/>
    </source>
</evidence>